<protein>
    <submittedName>
        <fullName evidence="1">Uncharacterized protein</fullName>
    </submittedName>
</protein>
<dbReference type="AlphaFoldDB" id="A0A3D6BN84"/>
<gene>
    <name evidence="1" type="ORF">DHV22_03515</name>
</gene>
<comment type="caution">
    <text evidence="1">The sequence shown here is derived from an EMBL/GenBank/DDBJ whole genome shotgun (WGS) entry which is preliminary data.</text>
</comment>
<feature type="non-terminal residue" evidence="1">
    <location>
        <position position="1"/>
    </location>
</feature>
<dbReference type="Proteomes" id="UP000263268">
    <property type="component" value="Unassembled WGS sequence"/>
</dbReference>
<evidence type="ECO:0000313" key="2">
    <source>
        <dbReference type="Proteomes" id="UP000263268"/>
    </source>
</evidence>
<sequence length="122" mass="14091">FDGNMDSENNFQYDSNNNLISGQMASGETFSIAYSSIIDTEQYLQDKTFGKKMNRILCGEWFGGTSTHYFNDDGAQSFNVTLEESQQNTFETLSNNFYFKKIKSEVTNSNLEETYTFEYTFQ</sequence>
<dbReference type="EMBL" id="DPRK01000059">
    <property type="protein sequence ID" value="HCY80722.1"/>
    <property type="molecule type" value="Genomic_DNA"/>
</dbReference>
<reference evidence="1 2" key="1">
    <citation type="journal article" date="2018" name="Nat. Biotechnol.">
        <title>A standardized bacterial taxonomy based on genome phylogeny substantially revises the tree of life.</title>
        <authorList>
            <person name="Parks D.H."/>
            <person name="Chuvochina M."/>
            <person name="Waite D.W."/>
            <person name="Rinke C."/>
            <person name="Skarshewski A."/>
            <person name="Chaumeil P.A."/>
            <person name="Hugenholtz P."/>
        </authorList>
    </citation>
    <scope>NUCLEOTIDE SEQUENCE [LARGE SCALE GENOMIC DNA]</scope>
    <source>
        <strain evidence="1">UBA10227</strain>
    </source>
</reference>
<organism evidence="1 2">
    <name type="scientific">Xanthomarina gelatinilytica</name>
    <dbReference type="NCBI Taxonomy" id="1137281"/>
    <lineage>
        <taxon>Bacteria</taxon>
        <taxon>Pseudomonadati</taxon>
        <taxon>Bacteroidota</taxon>
        <taxon>Flavobacteriia</taxon>
        <taxon>Flavobacteriales</taxon>
        <taxon>Flavobacteriaceae</taxon>
        <taxon>Xanthomarina</taxon>
    </lineage>
</organism>
<evidence type="ECO:0000313" key="1">
    <source>
        <dbReference type="EMBL" id="HCY80722.1"/>
    </source>
</evidence>
<accession>A0A3D6BN84</accession>
<name>A0A3D6BN84_9FLAO</name>
<proteinExistence type="predicted"/>